<name>A0AAV4VI99_9ARAC</name>
<dbReference type="EMBL" id="BPLQ01013022">
    <property type="protein sequence ID" value="GIY69165.1"/>
    <property type="molecule type" value="Genomic_DNA"/>
</dbReference>
<accession>A0AAV4VI99</accession>
<dbReference type="Proteomes" id="UP001054837">
    <property type="component" value="Unassembled WGS sequence"/>
</dbReference>
<feature type="compositionally biased region" description="Pro residues" evidence="1">
    <location>
        <begin position="79"/>
        <end position="88"/>
    </location>
</feature>
<protein>
    <submittedName>
        <fullName evidence="2">Uncharacterized protein</fullName>
    </submittedName>
</protein>
<comment type="caution">
    <text evidence="2">The sequence shown here is derived from an EMBL/GenBank/DDBJ whole genome shotgun (WGS) entry which is preliminary data.</text>
</comment>
<sequence>MSPTLVIAFIAHLKANEFIPTWESERGNKGRLDSTPGKSVSQRWSDQRSYRDLSTTRVRKVPFEQQTILPNENKYPEATFPPPPPPPTPTFRHVIALIAYLKANEFIPTWESERGNKDRLDSTPGKSVSCSNSQSSLLF</sequence>
<proteinExistence type="predicted"/>
<feature type="region of interest" description="Disordered" evidence="1">
    <location>
        <begin position="65"/>
        <end position="88"/>
    </location>
</feature>
<dbReference type="AlphaFoldDB" id="A0AAV4VI99"/>
<evidence type="ECO:0000256" key="1">
    <source>
        <dbReference type="SAM" id="MobiDB-lite"/>
    </source>
</evidence>
<feature type="compositionally biased region" description="Low complexity" evidence="1">
    <location>
        <begin position="127"/>
        <end position="139"/>
    </location>
</feature>
<feature type="region of interest" description="Disordered" evidence="1">
    <location>
        <begin position="114"/>
        <end position="139"/>
    </location>
</feature>
<evidence type="ECO:0000313" key="2">
    <source>
        <dbReference type="EMBL" id="GIY69165.1"/>
    </source>
</evidence>
<reference evidence="2 3" key="1">
    <citation type="submission" date="2021-06" db="EMBL/GenBank/DDBJ databases">
        <title>Caerostris darwini draft genome.</title>
        <authorList>
            <person name="Kono N."/>
            <person name="Arakawa K."/>
        </authorList>
    </citation>
    <scope>NUCLEOTIDE SEQUENCE [LARGE SCALE GENOMIC DNA]</scope>
</reference>
<gene>
    <name evidence="2" type="ORF">CDAR_370601</name>
</gene>
<keyword evidence="3" id="KW-1185">Reference proteome</keyword>
<organism evidence="2 3">
    <name type="scientific">Caerostris darwini</name>
    <dbReference type="NCBI Taxonomy" id="1538125"/>
    <lineage>
        <taxon>Eukaryota</taxon>
        <taxon>Metazoa</taxon>
        <taxon>Ecdysozoa</taxon>
        <taxon>Arthropoda</taxon>
        <taxon>Chelicerata</taxon>
        <taxon>Arachnida</taxon>
        <taxon>Araneae</taxon>
        <taxon>Araneomorphae</taxon>
        <taxon>Entelegynae</taxon>
        <taxon>Araneoidea</taxon>
        <taxon>Araneidae</taxon>
        <taxon>Caerostris</taxon>
    </lineage>
</organism>
<feature type="region of interest" description="Disordered" evidence="1">
    <location>
        <begin position="25"/>
        <end position="48"/>
    </location>
</feature>
<evidence type="ECO:0000313" key="3">
    <source>
        <dbReference type="Proteomes" id="UP001054837"/>
    </source>
</evidence>